<keyword evidence="1" id="KW-0812">Transmembrane</keyword>
<keyword evidence="2" id="KW-0548">Nucleotidyltransferase</keyword>
<gene>
    <name evidence="2" type="ORF">RMSM_07165</name>
</gene>
<evidence type="ECO:0000313" key="2">
    <source>
        <dbReference type="EMBL" id="EMI15905.1"/>
    </source>
</evidence>
<feature type="transmembrane region" description="Helical" evidence="1">
    <location>
        <begin position="107"/>
        <end position="131"/>
    </location>
</feature>
<dbReference type="EMBL" id="ANOG01001023">
    <property type="protein sequence ID" value="EMI15905.1"/>
    <property type="molecule type" value="Genomic_DNA"/>
</dbReference>
<evidence type="ECO:0000256" key="1">
    <source>
        <dbReference type="SAM" id="Phobius"/>
    </source>
</evidence>
<proteinExistence type="predicted"/>
<keyword evidence="2" id="KW-0808">Transferase</keyword>
<dbReference type="PANTHER" id="PTHR43535:SF1">
    <property type="entry name" value="PHOSPHATIDATE CYTIDYLYLTRANSFERASE"/>
    <property type="match status" value="1"/>
</dbReference>
<keyword evidence="3" id="KW-1185">Reference proteome</keyword>
<dbReference type="AlphaFoldDB" id="M5R957"/>
<dbReference type="GO" id="GO:0016779">
    <property type="term" value="F:nucleotidyltransferase activity"/>
    <property type="evidence" value="ECO:0007669"/>
    <property type="project" value="UniProtKB-KW"/>
</dbReference>
<reference evidence="2 3" key="1">
    <citation type="journal article" date="2013" name="Mar. Genomics">
        <title>Expression of sulfatases in Rhodopirellula baltica and the diversity of sulfatases in the genus Rhodopirellula.</title>
        <authorList>
            <person name="Wegner C.E."/>
            <person name="Richter-Heitmann T."/>
            <person name="Klindworth A."/>
            <person name="Klockow C."/>
            <person name="Richter M."/>
            <person name="Achstetter T."/>
            <person name="Glockner F.O."/>
            <person name="Harder J."/>
        </authorList>
    </citation>
    <scope>NUCLEOTIDE SEQUENCE [LARGE SCALE GENOMIC DNA]</scope>
    <source>
        <strain evidence="2 3">SM1</strain>
    </source>
</reference>
<sequence length="137" mass="14688">MIAVSALLVGTCIRVTTIRRQSPEIAQSRLRSLKSWWIVTLVVIVSALLGRLVMVAVLGIVSGLAMREFAALPLTPAIPRSVTRATYGLIAVSYAALAMQWTSFFLAAVPLLSIAVPSFVLIATGQVDAFVRHVGRV</sequence>
<keyword evidence="1" id="KW-1133">Transmembrane helix</keyword>
<comment type="caution">
    <text evidence="2">The sequence shown here is derived from an EMBL/GenBank/DDBJ whole genome shotgun (WGS) entry which is preliminary data.</text>
</comment>
<evidence type="ECO:0000313" key="3">
    <source>
        <dbReference type="Proteomes" id="UP000011991"/>
    </source>
</evidence>
<accession>M5R957</accession>
<dbReference type="Proteomes" id="UP000011991">
    <property type="component" value="Unassembled WGS sequence"/>
</dbReference>
<dbReference type="PANTHER" id="PTHR43535">
    <property type="entry name" value="PHOSPHATIDATE CYTIDYLYLTRANSFERASE"/>
    <property type="match status" value="1"/>
</dbReference>
<dbReference type="GO" id="GO:0005886">
    <property type="term" value="C:plasma membrane"/>
    <property type="evidence" value="ECO:0007669"/>
    <property type="project" value="TreeGrafter"/>
</dbReference>
<feature type="non-terminal residue" evidence="2">
    <location>
        <position position="137"/>
    </location>
</feature>
<name>M5R957_9BACT</name>
<protein>
    <submittedName>
        <fullName evidence="2">Phosphatidate cytidylyltransferase</fullName>
    </submittedName>
</protein>
<dbReference type="GO" id="GO:0009273">
    <property type="term" value="P:peptidoglycan-based cell wall biogenesis"/>
    <property type="evidence" value="ECO:0007669"/>
    <property type="project" value="TreeGrafter"/>
</dbReference>
<keyword evidence="1" id="KW-0472">Membrane</keyword>
<organism evidence="2 3">
    <name type="scientific">Rhodopirellula maiorica SM1</name>
    <dbReference type="NCBI Taxonomy" id="1265738"/>
    <lineage>
        <taxon>Bacteria</taxon>
        <taxon>Pseudomonadati</taxon>
        <taxon>Planctomycetota</taxon>
        <taxon>Planctomycetia</taxon>
        <taxon>Pirellulales</taxon>
        <taxon>Pirellulaceae</taxon>
        <taxon>Novipirellula</taxon>
    </lineage>
</organism>
<feature type="transmembrane region" description="Helical" evidence="1">
    <location>
        <begin position="36"/>
        <end position="61"/>
    </location>
</feature>